<dbReference type="Proteomes" id="UP001596018">
    <property type="component" value="Unassembled WGS sequence"/>
</dbReference>
<organism evidence="3 4">
    <name type="scientific">Rhodanobacter ginsenosidimutans</name>
    <dbReference type="NCBI Taxonomy" id="490571"/>
    <lineage>
        <taxon>Bacteria</taxon>
        <taxon>Pseudomonadati</taxon>
        <taxon>Pseudomonadota</taxon>
        <taxon>Gammaproteobacteria</taxon>
        <taxon>Lysobacterales</taxon>
        <taxon>Rhodanobacteraceae</taxon>
        <taxon>Rhodanobacter</taxon>
    </lineage>
</organism>
<dbReference type="Pfam" id="PF02698">
    <property type="entry name" value="DUF218"/>
    <property type="match status" value="1"/>
</dbReference>
<reference evidence="4" key="1">
    <citation type="journal article" date="2019" name="Int. J. Syst. Evol. Microbiol.">
        <title>The Global Catalogue of Microorganisms (GCM) 10K type strain sequencing project: providing services to taxonomists for standard genome sequencing and annotation.</title>
        <authorList>
            <consortium name="The Broad Institute Genomics Platform"/>
            <consortium name="The Broad Institute Genome Sequencing Center for Infectious Disease"/>
            <person name="Wu L."/>
            <person name="Ma J."/>
        </authorList>
    </citation>
    <scope>NUCLEOTIDE SEQUENCE [LARGE SCALE GENOMIC DNA]</scope>
    <source>
        <strain evidence="4">KACC 12822</strain>
    </source>
</reference>
<evidence type="ECO:0000313" key="4">
    <source>
        <dbReference type="Proteomes" id="UP001596018"/>
    </source>
</evidence>
<evidence type="ECO:0000256" key="1">
    <source>
        <dbReference type="SAM" id="Phobius"/>
    </source>
</evidence>
<feature type="transmembrane region" description="Helical" evidence="1">
    <location>
        <begin position="27"/>
        <end position="49"/>
    </location>
</feature>
<dbReference type="Gene3D" id="3.40.50.620">
    <property type="entry name" value="HUPs"/>
    <property type="match status" value="1"/>
</dbReference>
<protein>
    <submittedName>
        <fullName evidence="3">YdcF family protein</fullName>
    </submittedName>
</protein>
<dbReference type="InterPro" id="IPR014729">
    <property type="entry name" value="Rossmann-like_a/b/a_fold"/>
</dbReference>
<keyword evidence="1" id="KW-0812">Transmembrane</keyword>
<evidence type="ECO:0000259" key="2">
    <source>
        <dbReference type="Pfam" id="PF02698"/>
    </source>
</evidence>
<keyword evidence="1" id="KW-1133">Transmembrane helix</keyword>
<sequence>MIFTALAVALVLACVLRWVRWRGCSRVVFALALILFLLAGSGLLPMLLLQRLQAPYVVRPAPAWASDNAIVLLTSGAVPVPDEPVEPGFAAYGRIVQAATMYRECTSAARRCTVLVTGGDPSLLGTPLAVTYGAVLQRLGVPVADLKLESRSRNTWQNAQFSRPLLQTMGAQRIWLVTSGFHLQRGLLYFAHFGIHPTPVRADYLAATFSLWPSASNLVLTDLALHEYAGIARYYVYNALGWNTPQSTALDVAPVVDDASAPK</sequence>
<evidence type="ECO:0000313" key="3">
    <source>
        <dbReference type="EMBL" id="MFC5439886.1"/>
    </source>
</evidence>
<proteinExistence type="predicted"/>
<gene>
    <name evidence="3" type="ORF">ACFPK0_07670</name>
</gene>
<dbReference type="EMBL" id="JBHSMM010000001">
    <property type="protein sequence ID" value="MFC5439886.1"/>
    <property type="molecule type" value="Genomic_DNA"/>
</dbReference>
<accession>A0ABW0JW26</accession>
<dbReference type="InterPro" id="IPR003848">
    <property type="entry name" value="DUF218"/>
</dbReference>
<dbReference type="RefSeq" id="WP_377339537.1">
    <property type="nucleotide sequence ID" value="NZ_JALBWS010000014.1"/>
</dbReference>
<dbReference type="CDD" id="cd06259">
    <property type="entry name" value="YdcF-like"/>
    <property type="match status" value="1"/>
</dbReference>
<dbReference type="PANTHER" id="PTHR30336">
    <property type="entry name" value="INNER MEMBRANE PROTEIN, PROBABLE PERMEASE"/>
    <property type="match status" value="1"/>
</dbReference>
<dbReference type="PANTHER" id="PTHR30336:SF4">
    <property type="entry name" value="ENVELOPE BIOGENESIS FACTOR ELYC"/>
    <property type="match status" value="1"/>
</dbReference>
<keyword evidence="1" id="KW-0472">Membrane</keyword>
<comment type="caution">
    <text evidence="3">The sequence shown here is derived from an EMBL/GenBank/DDBJ whole genome shotgun (WGS) entry which is preliminary data.</text>
</comment>
<dbReference type="InterPro" id="IPR051599">
    <property type="entry name" value="Cell_Envelope_Assoc"/>
</dbReference>
<name>A0ABW0JW26_9GAMM</name>
<feature type="domain" description="DUF218" evidence="2">
    <location>
        <begin position="69"/>
        <end position="230"/>
    </location>
</feature>
<keyword evidence="4" id="KW-1185">Reference proteome</keyword>